<protein>
    <recommendedName>
        <fullName evidence="2">DUF2853 domain-containing protein</fullName>
    </recommendedName>
</protein>
<name>A0A6S6SGC1_9BACT</name>
<accession>A0A6S6SGC1</accession>
<dbReference type="EMBL" id="CACVAW010000010">
    <property type="protein sequence ID" value="CAA6803929.1"/>
    <property type="molecule type" value="Genomic_DNA"/>
</dbReference>
<dbReference type="AlphaFoldDB" id="A0A6S6SGC1"/>
<dbReference type="SUPFAM" id="SSF158587">
    <property type="entry name" value="Jann4075-like"/>
    <property type="match status" value="1"/>
</dbReference>
<gene>
    <name evidence="1" type="ORF">HELGO_WM2719</name>
</gene>
<evidence type="ECO:0000313" key="1">
    <source>
        <dbReference type="EMBL" id="CAA6803929.1"/>
    </source>
</evidence>
<organism evidence="1">
    <name type="scientific">uncultured Campylobacterales bacterium</name>
    <dbReference type="NCBI Taxonomy" id="352960"/>
    <lineage>
        <taxon>Bacteria</taxon>
        <taxon>Pseudomonadati</taxon>
        <taxon>Campylobacterota</taxon>
        <taxon>Epsilonproteobacteria</taxon>
        <taxon>Campylobacterales</taxon>
        <taxon>environmental samples</taxon>
    </lineage>
</organism>
<dbReference type="Gene3D" id="1.10.238.120">
    <property type="entry name" value="Jann4075-like"/>
    <property type="match status" value="1"/>
</dbReference>
<reference evidence="1" key="1">
    <citation type="submission" date="2020-01" db="EMBL/GenBank/DDBJ databases">
        <authorList>
            <person name="Meier V. D."/>
            <person name="Meier V D."/>
        </authorList>
    </citation>
    <scope>NUCLEOTIDE SEQUENCE</scope>
    <source>
        <strain evidence="1">HLG_WM_MAG_12</strain>
    </source>
</reference>
<evidence type="ECO:0008006" key="2">
    <source>
        <dbReference type="Google" id="ProtNLM"/>
    </source>
</evidence>
<dbReference type="InterPro" id="IPR023154">
    <property type="entry name" value="Jann4075-like_sf"/>
</dbReference>
<dbReference type="InterPro" id="IPR021274">
    <property type="entry name" value="DUF2853"/>
</dbReference>
<proteinExistence type="predicted"/>
<sequence length="111" mass="12510">MSKKQEKIELYSGVIAKMGKKVNDDLLASAVNACGPSIYKRDAELVSSSDKTELDRVKQNFLQKRLASKLSEDKLDAEIQKVCDQFGSSNRNKYRAVFYYLLAENMGVKIP</sequence>
<dbReference type="Pfam" id="PF11015">
    <property type="entry name" value="DUF2853"/>
    <property type="match status" value="1"/>
</dbReference>